<protein>
    <submittedName>
        <fullName evidence="2">Uncharacterized protein</fullName>
    </submittedName>
</protein>
<name>A0ABN1GGH3_9BACI</name>
<comment type="caution">
    <text evidence="2">The sequence shown here is derived from an EMBL/GenBank/DDBJ whole genome shotgun (WGS) entry which is preliminary data.</text>
</comment>
<organism evidence="2 3">
    <name type="scientific">Virgibacillus siamensis</name>
    <dbReference type="NCBI Taxonomy" id="480071"/>
    <lineage>
        <taxon>Bacteria</taxon>
        <taxon>Bacillati</taxon>
        <taxon>Bacillota</taxon>
        <taxon>Bacilli</taxon>
        <taxon>Bacillales</taxon>
        <taxon>Bacillaceae</taxon>
        <taxon>Virgibacillus</taxon>
    </lineage>
</organism>
<proteinExistence type="predicted"/>
<sequence>MLLGLYNIIALPLEPLPGGGWQATFPSVTYQVTMVVIAGILLLTWAFATLESRLLLMIGR</sequence>
<gene>
    <name evidence="2" type="ORF">GCM10009001_30280</name>
</gene>
<keyword evidence="1" id="KW-0812">Transmembrane</keyword>
<keyword evidence="1" id="KW-0472">Membrane</keyword>
<reference evidence="2 3" key="1">
    <citation type="journal article" date="2019" name="Int. J. Syst. Evol. Microbiol.">
        <title>The Global Catalogue of Microorganisms (GCM) 10K type strain sequencing project: providing services to taxonomists for standard genome sequencing and annotation.</title>
        <authorList>
            <consortium name="The Broad Institute Genomics Platform"/>
            <consortium name="The Broad Institute Genome Sequencing Center for Infectious Disease"/>
            <person name="Wu L."/>
            <person name="Ma J."/>
        </authorList>
    </citation>
    <scope>NUCLEOTIDE SEQUENCE [LARGE SCALE GENOMIC DNA]</scope>
    <source>
        <strain evidence="2 3">JCM 15395</strain>
    </source>
</reference>
<keyword evidence="1" id="KW-1133">Transmembrane helix</keyword>
<feature type="transmembrane region" description="Helical" evidence="1">
    <location>
        <begin position="28"/>
        <end position="50"/>
    </location>
</feature>
<evidence type="ECO:0000313" key="3">
    <source>
        <dbReference type="Proteomes" id="UP001500866"/>
    </source>
</evidence>
<keyword evidence="3" id="KW-1185">Reference proteome</keyword>
<evidence type="ECO:0000313" key="2">
    <source>
        <dbReference type="EMBL" id="GAA0610984.1"/>
    </source>
</evidence>
<accession>A0ABN1GGH3</accession>
<evidence type="ECO:0000256" key="1">
    <source>
        <dbReference type="SAM" id="Phobius"/>
    </source>
</evidence>
<dbReference type="EMBL" id="BAAADS010000025">
    <property type="protein sequence ID" value="GAA0610984.1"/>
    <property type="molecule type" value="Genomic_DNA"/>
</dbReference>
<dbReference type="Proteomes" id="UP001500866">
    <property type="component" value="Unassembled WGS sequence"/>
</dbReference>